<dbReference type="SUPFAM" id="SSF53474">
    <property type="entry name" value="alpha/beta-Hydrolases"/>
    <property type="match status" value="1"/>
</dbReference>
<comment type="caution">
    <text evidence="2">The sequence shown here is derived from an EMBL/GenBank/DDBJ whole genome shotgun (WGS) entry which is preliminary data.</text>
</comment>
<evidence type="ECO:0000313" key="3">
    <source>
        <dbReference type="Proteomes" id="UP000050424"/>
    </source>
</evidence>
<dbReference type="GO" id="GO:0006508">
    <property type="term" value="P:proteolysis"/>
    <property type="evidence" value="ECO:0007669"/>
    <property type="project" value="InterPro"/>
</dbReference>
<dbReference type="GO" id="GO:0005737">
    <property type="term" value="C:cytoplasm"/>
    <property type="evidence" value="ECO:0007669"/>
    <property type="project" value="InterPro"/>
</dbReference>
<protein>
    <recommendedName>
        <fullName evidence="1">AB hydrolase-1 domain-containing protein</fullName>
    </recommendedName>
</protein>
<dbReference type="InterPro" id="IPR005944">
    <property type="entry name" value="Pro_iminopeptidase"/>
</dbReference>
<reference evidence="2 3" key="1">
    <citation type="submission" date="2015-09" db="EMBL/GenBank/DDBJ databases">
        <title>Draft genome of a European isolate of the apple canker pathogen Neonectria ditissima.</title>
        <authorList>
            <person name="Gomez-Cortecero A."/>
            <person name="Harrison R.J."/>
            <person name="Armitage A.D."/>
        </authorList>
    </citation>
    <scope>NUCLEOTIDE SEQUENCE [LARGE SCALE GENOMIC DNA]</scope>
    <source>
        <strain evidence="2 3">R09/05</strain>
    </source>
</reference>
<dbReference type="AlphaFoldDB" id="A0A0P7ATB4"/>
<name>A0A0P7ATB4_9HYPO</name>
<organism evidence="2 3">
    <name type="scientific">Neonectria ditissima</name>
    <dbReference type="NCBI Taxonomy" id="78410"/>
    <lineage>
        <taxon>Eukaryota</taxon>
        <taxon>Fungi</taxon>
        <taxon>Dikarya</taxon>
        <taxon>Ascomycota</taxon>
        <taxon>Pezizomycotina</taxon>
        <taxon>Sordariomycetes</taxon>
        <taxon>Hypocreomycetidae</taxon>
        <taxon>Hypocreales</taxon>
        <taxon>Nectriaceae</taxon>
        <taxon>Neonectria</taxon>
    </lineage>
</organism>
<dbReference type="InterPro" id="IPR029058">
    <property type="entry name" value="AB_hydrolase_fold"/>
</dbReference>
<gene>
    <name evidence="2" type="ORF">AK830_g5432</name>
</gene>
<evidence type="ECO:0000313" key="2">
    <source>
        <dbReference type="EMBL" id="KPM41125.1"/>
    </source>
</evidence>
<dbReference type="InterPro" id="IPR000073">
    <property type="entry name" value="AB_hydrolase_1"/>
</dbReference>
<dbReference type="EMBL" id="LKCW01000070">
    <property type="protein sequence ID" value="KPM41125.1"/>
    <property type="molecule type" value="Genomic_DNA"/>
</dbReference>
<feature type="domain" description="AB hydrolase-1" evidence="1">
    <location>
        <begin position="133"/>
        <end position="205"/>
    </location>
</feature>
<sequence>MTGVDLSNLPEALYCGRLDVPMDYSKPKSPENMITLGLAMYRPHKPQGVLFVNPGGSDPAAVLAWEAALNQTSTFSGLMDYDLMMVDIRGTHSSNPVNVSLDVFSALPLAYPQNQTEFDAYRQASTDIFQSWIDSSSPPGIIEHLGTREVVQDYEQIRQALGYKTIHFLGGSYGSYRAQQYAFKFPDRVGHFVLDGVVPHGLTLHEKAQDAVKALNRAVLRADAYCEKDEACPFHKGGRESIPKAIRQILRNVRETERSCKDNCSDTIPLAAVQSSILSGFQGQPDFEAIANTLAGVLEGNFTTSMSGSALSIESTVALPLECGDIAYNTFSYAQFKESLEAGLALYCSGWPFHVTPEVRTPVTHPMLLVTADFDVEYGISKHYY</sequence>
<dbReference type="PANTHER" id="PTHR43722:SF1">
    <property type="entry name" value="PROLINE IMINOPEPTIDASE"/>
    <property type="match status" value="1"/>
</dbReference>
<keyword evidence="3" id="KW-1185">Reference proteome</keyword>
<dbReference type="OrthoDB" id="10249433at2759"/>
<evidence type="ECO:0000259" key="1">
    <source>
        <dbReference type="Pfam" id="PF00561"/>
    </source>
</evidence>
<dbReference type="GO" id="GO:0004177">
    <property type="term" value="F:aminopeptidase activity"/>
    <property type="evidence" value="ECO:0007669"/>
    <property type="project" value="UniProtKB-EC"/>
</dbReference>
<dbReference type="Proteomes" id="UP000050424">
    <property type="component" value="Unassembled WGS sequence"/>
</dbReference>
<dbReference type="PANTHER" id="PTHR43722">
    <property type="entry name" value="PROLINE IMINOPEPTIDASE"/>
    <property type="match status" value="1"/>
</dbReference>
<proteinExistence type="predicted"/>
<dbReference type="Gene3D" id="3.40.50.1820">
    <property type="entry name" value="alpha/beta hydrolase"/>
    <property type="match status" value="1"/>
</dbReference>
<accession>A0A0P7ATB4</accession>
<dbReference type="Pfam" id="PF00561">
    <property type="entry name" value="Abhydrolase_1"/>
    <property type="match status" value="1"/>
</dbReference>